<dbReference type="CDD" id="cd06257">
    <property type="entry name" value="DnaJ"/>
    <property type="match status" value="1"/>
</dbReference>
<feature type="region of interest" description="Disordered" evidence="2">
    <location>
        <begin position="43"/>
        <end position="78"/>
    </location>
</feature>
<evidence type="ECO:0000313" key="5">
    <source>
        <dbReference type="Proteomes" id="UP001164746"/>
    </source>
</evidence>
<feature type="compositionally biased region" description="Polar residues" evidence="2">
    <location>
        <begin position="729"/>
        <end position="758"/>
    </location>
</feature>
<evidence type="ECO:0000256" key="2">
    <source>
        <dbReference type="SAM" id="MobiDB-lite"/>
    </source>
</evidence>
<proteinExistence type="predicted"/>
<dbReference type="Pfam" id="PF14901">
    <property type="entry name" value="Jiv90"/>
    <property type="match status" value="1"/>
</dbReference>
<feature type="compositionally biased region" description="Basic and acidic residues" evidence="2">
    <location>
        <begin position="282"/>
        <end position="292"/>
    </location>
</feature>
<gene>
    <name evidence="4" type="ORF">MAR_036956</name>
</gene>
<dbReference type="Gene3D" id="1.10.287.110">
    <property type="entry name" value="DnaJ domain"/>
    <property type="match status" value="1"/>
</dbReference>
<feature type="compositionally biased region" description="Low complexity" evidence="2">
    <location>
        <begin position="307"/>
        <end position="317"/>
    </location>
</feature>
<dbReference type="InterPro" id="IPR001623">
    <property type="entry name" value="DnaJ_domain"/>
</dbReference>
<feature type="compositionally biased region" description="Basic residues" evidence="2">
    <location>
        <begin position="761"/>
        <end position="771"/>
    </location>
</feature>
<sequence length="771" mass="85427">MADKKPRGADGQYRSKDADFGVFQPMDNPTNQYPAYTAWTQFSGMPPSPNSPSTYGWDSFVTPPNSPSSDKLPPEANPNYFAELNKMMTAMGKNNAANFDNSNDTDKLANTPVAQSLLEALSSNPNGVCMMGAMGDPSLDGSGSMDYESFSQDGYEMYAEALKTLGDSAYQSYSPFGTTDVLNASPSSTPPPQEFESLGSQSSKPSYSEVAKSLKTNKSSGKESDDNDLGKRRSSENPTSRSFKGNKKFVPRPIRGRNNSVPDDMRPTVSPDSKYGLDDFGDEVKNKGEKGDLASGIDSIQITRRNSSSSLSSGTSGIEEIQLKPSNARSCNEELPQFEKISNKEKERDEKAKHGSKADTGKAFFDARRIFQTKDTNKRRSQSKSVDEEAGPQILNNGKPAYTAWSSTHKKSTNYINNNLRDSQKKTNQNSGREAKDQRVPPETVFSQTSSRQEKPSRSRTGSSKEASSASSTKPEMPLQTSFDHELIGDEAMQRLLACKGKDPYSILGLKASATDDDIKKYYRRQAVLVHPDKNQQAGAEEAFKILGHAFDLIGDQTKRLAYDRQLQEAKEAEAAMREFNDLLTKLQEKIHQASNMMRCDNCGGKHRRVFVERPWYSARFCDRCSMRHSAKEGDVWAETSMLGFLWHYYACMEGKVYDITEWVACKREFFKHMQANAHHVFYRIATEGNRGHHNRKNSGNTANSDADLEDFLSHLFHKAMNGEGGASGSPTSDPGAQTWNPPTSGPSQGWSANNNSAPAGKRHRKKKKKH</sequence>
<feature type="region of interest" description="Disordered" evidence="2">
    <location>
        <begin position="1"/>
        <end position="27"/>
    </location>
</feature>
<dbReference type="EMBL" id="CP111024">
    <property type="protein sequence ID" value="WAR23287.1"/>
    <property type="molecule type" value="Genomic_DNA"/>
</dbReference>
<dbReference type="Proteomes" id="UP001164746">
    <property type="component" value="Chromosome 13"/>
</dbReference>
<evidence type="ECO:0000256" key="1">
    <source>
        <dbReference type="SAM" id="Coils"/>
    </source>
</evidence>
<feature type="compositionally biased region" description="Polar residues" evidence="2">
    <location>
        <begin position="169"/>
        <end position="187"/>
    </location>
</feature>
<dbReference type="PANTHER" id="PTHR44665">
    <property type="entry name" value="DNAJ HOMOLOG SUBFAMILY C MEMBER 14"/>
    <property type="match status" value="1"/>
</dbReference>
<protein>
    <submittedName>
        <fullName evidence="4">DJC14-like protein</fullName>
    </submittedName>
</protein>
<name>A0ABY7FMC8_MYAAR</name>
<feature type="coiled-coil region" evidence="1">
    <location>
        <begin position="563"/>
        <end position="597"/>
    </location>
</feature>
<dbReference type="InterPro" id="IPR032843">
    <property type="entry name" value="Jiv"/>
</dbReference>
<dbReference type="SUPFAM" id="SSF46565">
    <property type="entry name" value="Chaperone J-domain"/>
    <property type="match status" value="1"/>
</dbReference>
<feature type="domain" description="J" evidence="3">
    <location>
        <begin position="503"/>
        <end position="567"/>
    </location>
</feature>
<feature type="compositionally biased region" description="Basic and acidic residues" evidence="2">
    <location>
        <begin position="1"/>
        <end position="19"/>
    </location>
</feature>
<dbReference type="PANTHER" id="PTHR44665:SF1">
    <property type="entry name" value="DNAJ HOMOLOG SUBFAMILY C MEMBER 14"/>
    <property type="match status" value="1"/>
</dbReference>
<keyword evidence="5" id="KW-1185">Reference proteome</keyword>
<feature type="compositionally biased region" description="Basic and acidic residues" evidence="2">
    <location>
        <begin position="341"/>
        <end position="369"/>
    </location>
</feature>
<organism evidence="4 5">
    <name type="scientific">Mya arenaria</name>
    <name type="common">Soft-shell clam</name>
    <dbReference type="NCBI Taxonomy" id="6604"/>
    <lineage>
        <taxon>Eukaryota</taxon>
        <taxon>Metazoa</taxon>
        <taxon>Spiralia</taxon>
        <taxon>Lophotrochozoa</taxon>
        <taxon>Mollusca</taxon>
        <taxon>Bivalvia</taxon>
        <taxon>Autobranchia</taxon>
        <taxon>Heteroconchia</taxon>
        <taxon>Euheterodonta</taxon>
        <taxon>Imparidentia</taxon>
        <taxon>Neoheterodontei</taxon>
        <taxon>Myida</taxon>
        <taxon>Myoidea</taxon>
        <taxon>Myidae</taxon>
        <taxon>Mya</taxon>
    </lineage>
</organism>
<dbReference type="InterPro" id="IPR036869">
    <property type="entry name" value="J_dom_sf"/>
</dbReference>
<reference evidence="4" key="1">
    <citation type="submission" date="2022-11" db="EMBL/GenBank/DDBJ databases">
        <title>Centuries of genome instability and evolution in soft-shell clam transmissible cancer (bioRxiv).</title>
        <authorList>
            <person name="Hart S.F.M."/>
            <person name="Yonemitsu M.A."/>
            <person name="Giersch R.M."/>
            <person name="Beal B.F."/>
            <person name="Arriagada G."/>
            <person name="Davis B.W."/>
            <person name="Ostrander E.A."/>
            <person name="Goff S.P."/>
            <person name="Metzger M.J."/>
        </authorList>
    </citation>
    <scope>NUCLEOTIDE SEQUENCE</scope>
    <source>
        <strain evidence="4">MELC-2E11</strain>
        <tissue evidence="4">Siphon/mantle</tissue>
    </source>
</reference>
<feature type="compositionally biased region" description="Low complexity" evidence="2">
    <location>
        <begin position="459"/>
        <end position="474"/>
    </location>
</feature>
<dbReference type="Pfam" id="PF00226">
    <property type="entry name" value="DnaJ"/>
    <property type="match status" value="1"/>
</dbReference>
<feature type="compositionally biased region" description="Basic and acidic residues" evidence="2">
    <location>
        <begin position="220"/>
        <end position="235"/>
    </location>
</feature>
<evidence type="ECO:0000313" key="4">
    <source>
        <dbReference type="EMBL" id="WAR23287.1"/>
    </source>
</evidence>
<feature type="region of interest" description="Disordered" evidence="2">
    <location>
        <begin position="169"/>
        <end position="479"/>
    </location>
</feature>
<keyword evidence="1" id="KW-0175">Coiled coil</keyword>
<dbReference type="InterPro" id="IPR052317">
    <property type="entry name" value="Viral_replicn-host_int_reg"/>
</dbReference>
<dbReference type="PROSITE" id="PS50076">
    <property type="entry name" value="DNAJ_2"/>
    <property type="match status" value="1"/>
</dbReference>
<feature type="compositionally biased region" description="Polar residues" evidence="2">
    <location>
        <begin position="413"/>
        <end position="432"/>
    </location>
</feature>
<dbReference type="SMART" id="SM00271">
    <property type="entry name" value="DnaJ"/>
    <property type="match status" value="1"/>
</dbReference>
<evidence type="ECO:0000259" key="3">
    <source>
        <dbReference type="PROSITE" id="PS50076"/>
    </source>
</evidence>
<dbReference type="PRINTS" id="PR00625">
    <property type="entry name" value="JDOMAIN"/>
</dbReference>
<accession>A0ABY7FMC8</accession>
<feature type="region of interest" description="Disordered" evidence="2">
    <location>
        <begin position="723"/>
        <end position="771"/>
    </location>
</feature>